<reference evidence="2" key="1">
    <citation type="journal article" date="2019" name="Gigascience">
        <title>De novo genome assembly of the endangered Acer yangbiense, a plant species with extremely small populations endemic to Yunnan Province, China.</title>
        <authorList>
            <person name="Yang J."/>
            <person name="Wariss H.M."/>
            <person name="Tao L."/>
            <person name="Zhang R."/>
            <person name="Yun Q."/>
            <person name="Hollingsworth P."/>
            <person name="Dao Z."/>
            <person name="Luo G."/>
            <person name="Guo H."/>
            <person name="Ma Y."/>
            <person name="Sun W."/>
        </authorList>
    </citation>
    <scope>NUCLEOTIDE SEQUENCE [LARGE SCALE GENOMIC DNA]</scope>
    <source>
        <strain evidence="2">cv. br00</strain>
    </source>
</reference>
<organism evidence="1 2">
    <name type="scientific">Salix brachista</name>
    <dbReference type="NCBI Taxonomy" id="2182728"/>
    <lineage>
        <taxon>Eukaryota</taxon>
        <taxon>Viridiplantae</taxon>
        <taxon>Streptophyta</taxon>
        <taxon>Embryophyta</taxon>
        <taxon>Tracheophyta</taxon>
        <taxon>Spermatophyta</taxon>
        <taxon>Magnoliopsida</taxon>
        <taxon>eudicotyledons</taxon>
        <taxon>Gunneridae</taxon>
        <taxon>Pentapetalae</taxon>
        <taxon>rosids</taxon>
        <taxon>fabids</taxon>
        <taxon>Malpighiales</taxon>
        <taxon>Salicaceae</taxon>
        <taxon>Saliceae</taxon>
        <taxon>Salix</taxon>
    </lineage>
</organism>
<dbReference type="AlphaFoldDB" id="A0A5N5LA03"/>
<evidence type="ECO:0000313" key="1">
    <source>
        <dbReference type="EMBL" id="KAB5539111.1"/>
    </source>
</evidence>
<gene>
    <name evidence="1" type="ORF">DKX38_016644</name>
</gene>
<accession>A0A5N5LA03</accession>
<sequence>MVPISMADFPPNLEDGESWLPSDVFLEIISTTNAGKINKRNLPVQDHPATKSTAIVAPEIKVIFLTSPCFIFHVNRFCCHCHIYICMQLRVKPNVQIPAGTRAPGVNHGFHPCRNHGIEAVSRPFNAYNSKMITTPTHNQTEGFKSRHSMFVHGKSEGTGFFLPRFNKPFSKESGGVLLPRGTGVFLNHQVMDKYKYGDENNVEGYEKKKSRKDRSEENEKYESRFTCGHQICLPREWTYSAP</sequence>
<proteinExistence type="predicted"/>
<evidence type="ECO:0000313" key="2">
    <source>
        <dbReference type="Proteomes" id="UP000326939"/>
    </source>
</evidence>
<keyword evidence="2" id="KW-1185">Reference proteome</keyword>
<comment type="caution">
    <text evidence="1">The sequence shown here is derived from an EMBL/GenBank/DDBJ whole genome shotgun (WGS) entry which is preliminary data.</text>
</comment>
<dbReference type="Proteomes" id="UP000326939">
    <property type="component" value="Chromosome 10"/>
</dbReference>
<protein>
    <submittedName>
        <fullName evidence="1">Uncharacterized protein</fullName>
    </submittedName>
</protein>
<dbReference type="EMBL" id="VDCV01000010">
    <property type="protein sequence ID" value="KAB5539111.1"/>
    <property type="molecule type" value="Genomic_DNA"/>
</dbReference>
<name>A0A5N5LA03_9ROSI</name>